<reference evidence="1" key="1">
    <citation type="journal article" date="2014" name="Front. Microbiol.">
        <title>High frequency of phylogenetically diverse reductive dehalogenase-homologous genes in deep subseafloor sedimentary metagenomes.</title>
        <authorList>
            <person name="Kawai M."/>
            <person name="Futagami T."/>
            <person name="Toyoda A."/>
            <person name="Takaki Y."/>
            <person name="Nishi S."/>
            <person name="Hori S."/>
            <person name="Arai W."/>
            <person name="Tsubouchi T."/>
            <person name="Morono Y."/>
            <person name="Uchiyama I."/>
            <person name="Ito T."/>
            <person name="Fujiyama A."/>
            <person name="Inagaki F."/>
            <person name="Takami H."/>
        </authorList>
    </citation>
    <scope>NUCLEOTIDE SEQUENCE</scope>
    <source>
        <strain evidence="1">Expedition CK06-06</strain>
    </source>
</reference>
<accession>X1U896</accession>
<protein>
    <submittedName>
        <fullName evidence="1">Uncharacterized protein</fullName>
    </submittedName>
</protein>
<dbReference type="EMBL" id="BARW01021144">
    <property type="protein sequence ID" value="GAI99841.1"/>
    <property type="molecule type" value="Genomic_DNA"/>
</dbReference>
<evidence type="ECO:0000313" key="1">
    <source>
        <dbReference type="EMBL" id="GAI99841.1"/>
    </source>
</evidence>
<organism evidence="1">
    <name type="scientific">marine sediment metagenome</name>
    <dbReference type="NCBI Taxonomy" id="412755"/>
    <lineage>
        <taxon>unclassified sequences</taxon>
        <taxon>metagenomes</taxon>
        <taxon>ecological metagenomes</taxon>
    </lineage>
</organism>
<feature type="non-terminal residue" evidence="1">
    <location>
        <position position="1"/>
    </location>
</feature>
<gene>
    <name evidence="1" type="ORF">S12H4_35571</name>
</gene>
<comment type="caution">
    <text evidence="1">The sequence shown here is derived from an EMBL/GenBank/DDBJ whole genome shotgun (WGS) entry which is preliminary data.</text>
</comment>
<proteinExistence type="predicted"/>
<name>X1U896_9ZZZZ</name>
<sequence>PDRTLFDFCDLKYPVFICKPCDLWNCTGYLQHENLLDIPGWKRSLYYLGLRIYEKEKGAGFQTIQPVIGQPKQPYSTDYRDAGN</sequence>
<dbReference type="AlphaFoldDB" id="X1U896"/>